<keyword evidence="1" id="KW-0732">Signal</keyword>
<feature type="signal peptide" evidence="1">
    <location>
        <begin position="1"/>
        <end position="21"/>
    </location>
</feature>
<name>A0ABT8DSH2_9BURK</name>
<evidence type="ECO:0000256" key="1">
    <source>
        <dbReference type="SAM" id="SignalP"/>
    </source>
</evidence>
<accession>A0ABT8DSH2</accession>
<feature type="chain" id="PRO_5046351964" evidence="1">
    <location>
        <begin position="22"/>
        <end position="299"/>
    </location>
</feature>
<comment type="caution">
    <text evidence="2">The sequence shown here is derived from an EMBL/GenBank/DDBJ whole genome shotgun (WGS) entry which is preliminary data.</text>
</comment>
<dbReference type="EMBL" id="JAUHHC010000002">
    <property type="protein sequence ID" value="MDN3919980.1"/>
    <property type="molecule type" value="Genomic_DNA"/>
</dbReference>
<keyword evidence="3" id="KW-1185">Reference proteome</keyword>
<protein>
    <submittedName>
        <fullName evidence="2">DUF2950 domain-containing protein</fullName>
    </submittedName>
</protein>
<organism evidence="2 3">
    <name type="scientific">Roseateles violae</name>
    <dbReference type="NCBI Taxonomy" id="3058042"/>
    <lineage>
        <taxon>Bacteria</taxon>
        <taxon>Pseudomonadati</taxon>
        <taxon>Pseudomonadota</taxon>
        <taxon>Betaproteobacteria</taxon>
        <taxon>Burkholderiales</taxon>
        <taxon>Sphaerotilaceae</taxon>
        <taxon>Roseateles</taxon>
    </lineage>
</organism>
<evidence type="ECO:0000313" key="2">
    <source>
        <dbReference type="EMBL" id="MDN3919980.1"/>
    </source>
</evidence>
<dbReference type="Proteomes" id="UP001228044">
    <property type="component" value="Unassembled WGS sequence"/>
</dbReference>
<evidence type="ECO:0000313" key="3">
    <source>
        <dbReference type="Proteomes" id="UP001228044"/>
    </source>
</evidence>
<sequence length="299" mass="32760">MQAPRIAGLAARLLLSATLIAAPLAALAQKSYATPEAASEALVKAIRDKDAKSLETVLGKDWKRFIPTDDLSHEDVQAFLAAWDKQHGIQQESEGTALLTVGEQPGFTLPIPIVKNKSAQWRFDPVAGKDRLRTARIGRNELAAIQAVQAYYDAQLEYASQDRSGEGVREYARKLVSSDGARDGLYWPSPLDIDRSPLGPLLAQQPPKGPGYWGYQYKILTAQGKNARGGAYDYIIGGRMRAGFALVAWPVRYGDTGVMSFMINHEGVVYEKDLGPDTDALARAMTRFDPDPSWRKTAP</sequence>
<dbReference type="RefSeq" id="WP_290358298.1">
    <property type="nucleotide sequence ID" value="NZ_JAUHHC010000002.1"/>
</dbReference>
<dbReference type="Pfam" id="PF11453">
    <property type="entry name" value="DUF2950"/>
    <property type="match status" value="1"/>
</dbReference>
<gene>
    <name evidence="2" type="ORF">QWJ38_06770</name>
</gene>
<proteinExistence type="predicted"/>
<dbReference type="InterPro" id="IPR021556">
    <property type="entry name" value="DUF2950"/>
</dbReference>
<reference evidence="2 3" key="1">
    <citation type="submission" date="2023-06" db="EMBL/GenBank/DDBJ databases">
        <title>Pelomonas sp. PFR6 16S ribosomal RNA gene Genome sequencing and assembly.</title>
        <authorList>
            <person name="Woo H."/>
        </authorList>
    </citation>
    <scope>NUCLEOTIDE SEQUENCE [LARGE SCALE GENOMIC DNA]</scope>
    <source>
        <strain evidence="2 3">PFR6</strain>
    </source>
</reference>